<evidence type="ECO:0000256" key="1">
    <source>
        <dbReference type="ARBA" id="ARBA00009013"/>
    </source>
</evidence>
<dbReference type="SUPFAM" id="SSF52091">
    <property type="entry name" value="SpoIIaa-like"/>
    <property type="match status" value="1"/>
</dbReference>
<dbReference type="Gene3D" id="3.30.750.24">
    <property type="entry name" value="STAS domain"/>
    <property type="match status" value="1"/>
</dbReference>
<sequence>MRAAKPASPGFSILGRFSPDRSGAMTPQHHLVQTADHSAEPVDLTLERLNERTVIAISGELDATSTPFLRERLYAALRDCGAHVTVDLSDVTSCDASGLAMLVGARRRAEATGTALTLARPRPQPADLLRATGLHRVFMVGSSATDAQDATPDIRSTAA</sequence>
<proteinExistence type="inferred from homology"/>
<comment type="similarity">
    <text evidence="1 2">Belongs to the anti-sigma-factor antagonist family.</text>
</comment>
<dbReference type="PROSITE" id="PS50801">
    <property type="entry name" value="STAS"/>
    <property type="match status" value="1"/>
</dbReference>
<dbReference type="InterPro" id="IPR003658">
    <property type="entry name" value="Anti-sigma_ant"/>
</dbReference>
<dbReference type="NCBIfam" id="TIGR00377">
    <property type="entry name" value="ant_ant_sig"/>
    <property type="match status" value="1"/>
</dbReference>
<dbReference type="Pfam" id="PF01740">
    <property type="entry name" value="STAS"/>
    <property type="match status" value="1"/>
</dbReference>
<evidence type="ECO:0000256" key="2">
    <source>
        <dbReference type="RuleBase" id="RU003749"/>
    </source>
</evidence>
<dbReference type="GO" id="GO:0043856">
    <property type="term" value="F:anti-sigma factor antagonist activity"/>
    <property type="evidence" value="ECO:0007669"/>
    <property type="project" value="InterPro"/>
</dbReference>
<feature type="domain" description="STAS" evidence="3">
    <location>
        <begin position="42"/>
        <end position="154"/>
    </location>
</feature>
<dbReference type="InterPro" id="IPR036513">
    <property type="entry name" value="STAS_dom_sf"/>
</dbReference>
<protein>
    <recommendedName>
        <fullName evidence="2">Anti-sigma factor antagonist</fullName>
    </recommendedName>
</protein>
<evidence type="ECO:0000313" key="4">
    <source>
        <dbReference type="EMBL" id="SNT55323.1"/>
    </source>
</evidence>
<keyword evidence="5" id="KW-1185">Reference proteome</keyword>
<organism evidence="4 5">
    <name type="scientific">Actinomadura meyerae</name>
    <dbReference type="NCBI Taxonomy" id="240840"/>
    <lineage>
        <taxon>Bacteria</taxon>
        <taxon>Bacillati</taxon>
        <taxon>Actinomycetota</taxon>
        <taxon>Actinomycetes</taxon>
        <taxon>Streptosporangiales</taxon>
        <taxon>Thermomonosporaceae</taxon>
        <taxon>Actinomadura</taxon>
    </lineage>
</organism>
<dbReference type="AlphaFoldDB" id="A0A239NLI6"/>
<dbReference type="EMBL" id="FZOR01000043">
    <property type="protein sequence ID" value="SNT55323.1"/>
    <property type="molecule type" value="Genomic_DNA"/>
</dbReference>
<name>A0A239NLI6_9ACTN</name>
<evidence type="ECO:0000259" key="3">
    <source>
        <dbReference type="PROSITE" id="PS50801"/>
    </source>
</evidence>
<dbReference type="InterPro" id="IPR002645">
    <property type="entry name" value="STAS_dom"/>
</dbReference>
<gene>
    <name evidence="4" type="ORF">SAMN05443665_104361</name>
</gene>
<dbReference type="PANTHER" id="PTHR33495:SF2">
    <property type="entry name" value="ANTI-SIGMA FACTOR ANTAGONIST TM_1081-RELATED"/>
    <property type="match status" value="1"/>
</dbReference>
<dbReference type="PANTHER" id="PTHR33495">
    <property type="entry name" value="ANTI-SIGMA FACTOR ANTAGONIST TM_1081-RELATED-RELATED"/>
    <property type="match status" value="1"/>
</dbReference>
<dbReference type="CDD" id="cd07043">
    <property type="entry name" value="STAS_anti-anti-sigma_factors"/>
    <property type="match status" value="1"/>
</dbReference>
<evidence type="ECO:0000313" key="5">
    <source>
        <dbReference type="Proteomes" id="UP000198318"/>
    </source>
</evidence>
<dbReference type="Proteomes" id="UP000198318">
    <property type="component" value="Unassembled WGS sequence"/>
</dbReference>
<accession>A0A239NLI6</accession>
<reference evidence="4 5" key="1">
    <citation type="submission" date="2017-06" db="EMBL/GenBank/DDBJ databases">
        <authorList>
            <person name="Kim H.J."/>
            <person name="Triplett B.A."/>
        </authorList>
    </citation>
    <scope>NUCLEOTIDE SEQUENCE [LARGE SCALE GENOMIC DNA]</scope>
    <source>
        <strain evidence="4 5">DSM 44715</strain>
    </source>
</reference>